<gene>
    <name evidence="5" type="primary">rpiB</name>
    <name evidence="5" type="ORF">ENF30_03390</name>
</gene>
<feature type="binding site" evidence="4">
    <location>
        <begin position="11"/>
        <end position="12"/>
    </location>
    <ligand>
        <name>D-ribulose 5-phosphate</name>
        <dbReference type="ChEBI" id="CHEBI:58121"/>
    </ligand>
</feature>
<dbReference type="InterPro" id="IPR003500">
    <property type="entry name" value="RpiB_LacA_LacB"/>
</dbReference>
<dbReference type="Proteomes" id="UP000885706">
    <property type="component" value="Unassembled WGS sequence"/>
</dbReference>
<keyword evidence="2 5" id="KW-0413">Isomerase</keyword>
<dbReference type="EMBL" id="DQWQ01000153">
    <property type="protein sequence ID" value="HDD35827.1"/>
    <property type="molecule type" value="Genomic_DNA"/>
</dbReference>
<dbReference type="InterPro" id="IPR036569">
    <property type="entry name" value="RpiB_LacA_LacB_sf"/>
</dbReference>
<reference evidence="5" key="1">
    <citation type="journal article" date="2020" name="mSystems">
        <title>Genome- and Community-Level Interaction Insights into Carbon Utilization and Element Cycling Functions of Hydrothermarchaeota in Hydrothermal Sediment.</title>
        <authorList>
            <person name="Zhou Z."/>
            <person name="Liu Y."/>
            <person name="Xu W."/>
            <person name="Pan J."/>
            <person name="Luo Z.H."/>
            <person name="Li M."/>
        </authorList>
    </citation>
    <scope>NUCLEOTIDE SEQUENCE [LARGE SCALE GENOMIC DNA]</scope>
    <source>
        <strain evidence="5">HyVt-113</strain>
    </source>
</reference>
<dbReference type="NCBIfam" id="TIGR00689">
    <property type="entry name" value="rpiB_lacA_lacB"/>
    <property type="match status" value="1"/>
</dbReference>
<dbReference type="Gene3D" id="3.40.1400.10">
    <property type="entry name" value="Sugar-phosphate isomerase, RpiB/LacA/LacB"/>
    <property type="match status" value="1"/>
</dbReference>
<dbReference type="GO" id="GO:0004751">
    <property type="term" value="F:ribose-5-phosphate isomerase activity"/>
    <property type="evidence" value="ECO:0007669"/>
    <property type="project" value="UniProtKB-EC"/>
</dbReference>
<name>A0A7V0NES3_DESA2</name>
<feature type="active site" description="Proton acceptor" evidence="3">
    <location>
        <position position="68"/>
    </location>
</feature>
<feature type="active site" description="Proton donor" evidence="3">
    <location>
        <position position="101"/>
    </location>
</feature>
<dbReference type="EC" id="5.3.1.6" evidence="5"/>
<dbReference type="PIRSF" id="PIRSF005384">
    <property type="entry name" value="RpiB_LacA_B"/>
    <property type="match status" value="1"/>
</dbReference>
<dbReference type="InterPro" id="IPR004785">
    <property type="entry name" value="RpiB"/>
</dbReference>
<feature type="binding site" evidence="4">
    <location>
        <begin position="69"/>
        <end position="73"/>
    </location>
    <ligand>
        <name>D-ribulose 5-phosphate</name>
        <dbReference type="ChEBI" id="CHEBI:58121"/>
    </ligand>
</feature>
<feature type="binding site" evidence="4">
    <location>
        <position position="112"/>
    </location>
    <ligand>
        <name>D-ribulose 5-phosphate</name>
        <dbReference type="ChEBI" id="CHEBI:58121"/>
    </ligand>
</feature>
<evidence type="ECO:0000256" key="3">
    <source>
        <dbReference type="PIRSR" id="PIRSR005384-1"/>
    </source>
</evidence>
<dbReference type="NCBIfam" id="NF004051">
    <property type="entry name" value="PRK05571.1"/>
    <property type="match status" value="1"/>
</dbReference>
<evidence type="ECO:0000256" key="1">
    <source>
        <dbReference type="ARBA" id="ARBA00008754"/>
    </source>
</evidence>
<organism evidence="5">
    <name type="scientific">Desulfofervidus auxilii</name>
    <dbReference type="NCBI Taxonomy" id="1621989"/>
    <lineage>
        <taxon>Bacteria</taxon>
        <taxon>Pseudomonadati</taxon>
        <taxon>Thermodesulfobacteriota</taxon>
        <taxon>Candidatus Desulfofervidia</taxon>
        <taxon>Candidatus Desulfofervidales</taxon>
        <taxon>Candidatus Desulfofervidaceae</taxon>
        <taxon>Candidatus Desulfofervidus</taxon>
    </lineage>
</organism>
<sequence>MEKKKIVIACDHAGYFLKEKIKDFLQKEGHEVEDMGCFSCSSVDYPEYGVKAIKKILNKEAEYGILICGTGIGMSIVANRFSGIRAALCREPFTAKMARLHNNANVLVLGGRIVGDGIAIEIVKTFLETPFEGGRHERRINLIEKLAEEIKNEMQT</sequence>
<dbReference type="PANTHER" id="PTHR30345">
    <property type="entry name" value="RIBOSE-5-PHOSPHATE ISOMERASE B"/>
    <property type="match status" value="1"/>
</dbReference>
<dbReference type="GO" id="GO:0019316">
    <property type="term" value="P:D-allose catabolic process"/>
    <property type="evidence" value="ECO:0007669"/>
    <property type="project" value="TreeGrafter"/>
</dbReference>
<evidence type="ECO:0000256" key="4">
    <source>
        <dbReference type="PIRSR" id="PIRSR005384-2"/>
    </source>
</evidence>
<evidence type="ECO:0000256" key="2">
    <source>
        <dbReference type="ARBA" id="ARBA00023235"/>
    </source>
</evidence>
<protein>
    <submittedName>
        <fullName evidence="5">Ribose 5-phosphate isomerase B</fullName>
        <ecNumber evidence="5">5.3.1.6</ecNumber>
    </submittedName>
</protein>
<evidence type="ECO:0000313" key="5">
    <source>
        <dbReference type="EMBL" id="HDD35827.1"/>
    </source>
</evidence>
<accession>A0A7V0NES3</accession>
<dbReference type="AlphaFoldDB" id="A0A7V0NES3"/>
<feature type="binding site" evidence="4">
    <location>
        <position position="135"/>
    </location>
    <ligand>
        <name>D-ribulose 5-phosphate</name>
        <dbReference type="ChEBI" id="CHEBI:58121"/>
    </ligand>
</feature>
<comment type="similarity">
    <text evidence="1">Belongs to the LacAB/RpiB family.</text>
</comment>
<dbReference type="GO" id="GO:0009052">
    <property type="term" value="P:pentose-phosphate shunt, non-oxidative branch"/>
    <property type="evidence" value="ECO:0007669"/>
    <property type="project" value="TreeGrafter"/>
</dbReference>
<feature type="binding site" evidence="4">
    <location>
        <position position="102"/>
    </location>
    <ligand>
        <name>D-ribulose 5-phosphate</name>
        <dbReference type="ChEBI" id="CHEBI:58121"/>
    </ligand>
</feature>
<feature type="binding site" evidence="4">
    <location>
        <position position="139"/>
    </location>
    <ligand>
        <name>D-ribulose 5-phosphate</name>
        <dbReference type="ChEBI" id="CHEBI:58121"/>
    </ligand>
</feature>
<dbReference type="PANTHER" id="PTHR30345:SF0">
    <property type="entry name" value="DNA DAMAGE-REPAIR_TOLERATION PROTEIN DRT102"/>
    <property type="match status" value="1"/>
</dbReference>
<proteinExistence type="inferred from homology"/>
<dbReference type="NCBIfam" id="TIGR01120">
    <property type="entry name" value="rpiB"/>
    <property type="match status" value="1"/>
</dbReference>
<dbReference type="SUPFAM" id="SSF89623">
    <property type="entry name" value="Ribose/Galactose isomerase RpiB/AlsB"/>
    <property type="match status" value="1"/>
</dbReference>
<comment type="caution">
    <text evidence="5">The sequence shown here is derived from an EMBL/GenBank/DDBJ whole genome shotgun (WGS) entry which is preliminary data.</text>
</comment>
<dbReference type="Pfam" id="PF02502">
    <property type="entry name" value="LacAB_rpiB"/>
    <property type="match status" value="1"/>
</dbReference>